<protein>
    <submittedName>
        <fullName evidence="3">F-box protein</fullName>
    </submittedName>
</protein>
<name>A0AAV9BR63_ACOGR</name>
<feature type="domain" description="F-box" evidence="2">
    <location>
        <begin position="15"/>
        <end position="61"/>
    </location>
</feature>
<keyword evidence="1" id="KW-0472">Membrane</keyword>
<dbReference type="AlphaFoldDB" id="A0AAV9BR63"/>
<dbReference type="Pfam" id="PF12937">
    <property type="entry name" value="F-box-like"/>
    <property type="match status" value="1"/>
</dbReference>
<proteinExistence type="predicted"/>
<evidence type="ECO:0000256" key="1">
    <source>
        <dbReference type="SAM" id="Phobius"/>
    </source>
</evidence>
<dbReference type="Proteomes" id="UP001179952">
    <property type="component" value="Unassembled WGS sequence"/>
</dbReference>
<comment type="caution">
    <text evidence="3">The sequence shown here is derived from an EMBL/GenBank/DDBJ whole genome shotgun (WGS) entry which is preliminary data.</text>
</comment>
<dbReference type="PANTHER" id="PTHR33736:SF12">
    <property type="entry name" value="F-BOX DOMAIN-CONTAINING PROTEIN"/>
    <property type="match status" value="1"/>
</dbReference>
<reference evidence="3" key="1">
    <citation type="journal article" date="2023" name="Nat. Commun.">
        <title>Diploid and tetraploid genomes of Acorus and the evolution of monocots.</title>
        <authorList>
            <person name="Ma L."/>
            <person name="Liu K.W."/>
            <person name="Li Z."/>
            <person name="Hsiao Y.Y."/>
            <person name="Qi Y."/>
            <person name="Fu T."/>
            <person name="Tang G.D."/>
            <person name="Zhang D."/>
            <person name="Sun W.H."/>
            <person name="Liu D.K."/>
            <person name="Li Y."/>
            <person name="Chen G.Z."/>
            <person name="Liu X.D."/>
            <person name="Liao X.Y."/>
            <person name="Jiang Y.T."/>
            <person name="Yu X."/>
            <person name="Hao Y."/>
            <person name="Huang J."/>
            <person name="Zhao X.W."/>
            <person name="Ke S."/>
            <person name="Chen Y.Y."/>
            <person name="Wu W.L."/>
            <person name="Hsu J.L."/>
            <person name="Lin Y.F."/>
            <person name="Huang M.D."/>
            <person name="Li C.Y."/>
            <person name="Huang L."/>
            <person name="Wang Z.W."/>
            <person name="Zhao X."/>
            <person name="Zhong W.Y."/>
            <person name="Peng D.H."/>
            <person name="Ahmad S."/>
            <person name="Lan S."/>
            <person name="Zhang J.S."/>
            <person name="Tsai W.C."/>
            <person name="Van de Peer Y."/>
            <person name="Liu Z.J."/>
        </authorList>
    </citation>
    <scope>NUCLEOTIDE SEQUENCE</scope>
    <source>
        <strain evidence="3">SCP</strain>
    </source>
</reference>
<dbReference type="PANTHER" id="PTHR33736">
    <property type="entry name" value="F-BOX PROTEIN-RELATED"/>
    <property type="match status" value="1"/>
</dbReference>
<keyword evidence="1" id="KW-0812">Transmembrane</keyword>
<dbReference type="InterPro" id="IPR045283">
    <property type="entry name" value="AT3G44326-like"/>
</dbReference>
<dbReference type="Gene3D" id="1.20.1280.50">
    <property type="match status" value="1"/>
</dbReference>
<keyword evidence="4" id="KW-1185">Reference proteome</keyword>
<accession>A0AAV9BR63</accession>
<gene>
    <name evidence="3" type="ORF">QJS04_geneDACA025090</name>
</gene>
<feature type="transmembrane region" description="Helical" evidence="1">
    <location>
        <begin position="365"/>
        <end position="381"/>
    </location>
</feature>
<dbReference type="PROSITE" id="PS50181">
    <property type="entry name" value="FBOX"/>
    <property type="match status" value="1"/>
</dbReference>
<dbReference type="InterPro" id="IPR036047">
    <property type="entry name" value="F-box-like_dom_sf"/>
</dbReference>
<keyword evidence="1" id="KW-1133">Transmembrane helix</keyword>
<dbReference type="SUPFAM" id="SSF81383">
    <property type="entry name" value="F-box domain"/>
    <property type="match status" value="1"/>
</dbReference>
<dbReference type="InterPro" id="IPR001810">
    <property type="entry name" value="F-box_dom"/>
</dbReference>
<dbReference type="EMBL" id="JAUJYN010000002">
    <property type="protein sequence ID" value="KAK1278763.1"/>
    <property type="molecule type" value="Genomic_DNA"/>
</dbReference>
<organism evidence="3 4">
    <name type="scientific">Acorus gramineus</name>
    <name type="common">Dwarf sweet flag</name>
    <dbReference type="NCBI Taxonomy" id="55184"/>
    <lineage>
        <taxon>Eukaryota</taxon>
        <taxon>Viridiplantae</taxon>
        <taxon>Streptophyta</taxon>
        <taxon>Embryophyta</taxon>
        <taxon>Tracheophyta</taxon>
        <taxon>Spermatophyta</taxon>
        <taxon>Magnoliopsida</taxon>
        <taxon>Liliopsida</taxon>
        <taxon>Acoraceae</taxon>
        <taxon>Acorus</taxon>
    </lineage>
</organism>
<evidence type="ECO:0000313" key="4">
    <source>
        <dbReference type="Proteomes" id="UP001179952"/>
    </source>
</evidence>
<sequence>MKVKNTHIAMSVAQADSVAALSSDLFYDIIRRLDGASLARASCACADFRSIVREEKLWENVCQSLWPSTKRNDVRNLILSIGGFRKFFADCFTLIVNKDVPLVQLDMNLLYSEEWMEDGYYGDVDELGVSPSDFISIVDMRFKDKTIYSKVIWGIADSDGDHSWFYNCPFQVDLLRFSNGDGDHEGEVTLSPADGLPLISSIEKERKDGTLWRELRDGTKLSWIVVNKKLKQAANIANWFPLGGQRHWPTDRDFLIRFGSILPAKDILPCQVAECIIVMKFKVDIGGDGEEGHTFLKLTELSMQLEDMGGAHLNGRNSLLVLKEALSCRRSRNYGEVLESCHLYSKAQSEMKEEKMRIENRIDRLFILSGIAAFISFWCYVL</sequence>
<reference evidence="3" key="2">
    <citation type="submission" date="2023-06" db="EMBL/GenBank/DDBJ databases">
        <authorList>
            <person name="Ma L."/>
            <person name="Liu K.-W."/>
            <person name="Li Z."/>
            <person name="Hsiao Y.-Y."/>
            <person name="Qi Y."/>
            <person name="Fu T."/>
            <person name="Tang G."/>
            <person name="Zhang D."/>
            <person name="Sun W.-H."/>
            <person name="Liu D.-K."/>
            <person name="Li Y."/>
            <person name="Chen G.-Z."/>
            <person name="Liu X.-D."/>
            <person name="Liao X.-Y."/>
            <person name="Jiang Y.-T."/>
            <person name="Yu X."/>
            <person name="Hao Y."/>
            <person name="Huang J."/>
            <person name="Zhao X.-W."/>
            <person name="Ke S."/>
            <person name="Chen Y.-Y."/>
            <person name="Wu W.-L."/>
            <person name="Hsu J.-L."/>
            <person name="Lin Y.-F."/>
            <person name="Huang M.-D."/>
            <person name="Li C.-Y."/>
            <person name="Huang L."/>
            <person name="Wang Z.-W."/>
            <person name="Zhao X."/>
            <person name="Zhong W.-Y."/>
            <person name="Peng D.-H."/>
            <person name="Ahmad S."/>
            <person name="Lan S."/>
            <person name="Zhang J.-S."/>
            <person name="Tsai W.-C."/>
            <person name="Van De Peer Y."/>
            <person name="Liu Z.-J."/>
        </authorList>
    </citation>
    <scope>NUCLEOTIDE SEQUENCE</scope>
    <source>
        <strain evidence="3">SCP</strain>
        <tissue evidence="3">Leaves</tissue>
    </source>
</reference>
<evidence type="ECO:0000259" key="2">
    <source>
        <dbReference type="PROSITE" id="PS50181"/>
    </source>
</evidence>
<evidence type="ECO:0000313" key="3">
    <source>
        <dbReference type="EMBL" id="KAK1278763.1"/>
    </source>
</evidence>